<keyword evidence="2" id="KW-1185">Reference proteome</keyword>
<sequence length="194" mass="21726">MEIDEDGINCESFPLSYNSIVTMLAIAINDLCLYDEKSEYPCLNVFPLGIDLMWVAREFTGIIMNLLTNSANGPWIDKGLLILLYLSDNVEAQLTLEILDKKIKGPLGDEKEFPASRVLEIISSVASLSDISNVRFLSHQLISSLLEMCSDEVRMFAFTELLERCPYPSMKTASIGLFKNQINGAFNSKKDRVS</sequence>
<organism evidence="1 2">
    <name type="scientific">Phycomyces blakesleeanus</name>
    <dbReference type="NCBI Taxonomy" id="4837"/>
    <lineage>
        <taxon>Eukaryota</taxon>
        <taxon>Fungi</taxon>
        <taxon>Fungi incertae sedis</taxon>
        <taxon>Mucoromycota</taxon>
        <taxon>Mucoromycotina</taxon>
        <taxon>Mucoromycetes</taxon>
        <taxon>Mucorales</taxon>
        <taxon>Phycomycetaceae</taxon>
        <taxon>Phycomyces</taxon>
    </lineage>
</organism>
<dbReference type="Proteomes" id="UP001448207">
    <property type="component" value="Unassembled WGS sequence"/>
</dbReference>
<protein>
    <submittedName>
        <fullName evidence="1">Uncharacterized protein</fullName>
    </submittedName>
</protein>
<dbReference type="InterPro" id="IPR013877">
    <property type="entry name" value="YAP-bd/ALF4/Glomulin"/>
</dbReference>
<evidence type="ECO:0000313" key="1">
    <source>
        <dbReference type="EMBL" id="KAL0078540.1"/>
    </source>
</evidence>
<dbReference type="Pfam" id="PF08568">
    <property type="entry name" value="Kinetochor_Ybp2"/>
    <property type="match status" value="1"/>
</dbReference>
<proteinExistence type="predicted"/>
<comment type="caution">
    <text evidence="1">The sequence shown here is derived from an EMBL/GenBank/DDBJ whole genome shotgun (WGS) entry which is preliminary data.</text>
</comment>
<name>A0ABR3APL0_PHYBL</name>
<reference evidence="1 2" key="1">
    <citation type="submission" date="2024-04" db="EMBL/GenBank/DDBJ databases">
        <title>Symmetric and asymmetric DNA N6-adenine methylation regulates different biological responses in Mucorales.</title>
        <authorList>
            <consortium name="Lawrence Berkeley National Laboratory"/>
            <person name="Lax C."/>
            <person name="Mondo S.J."/>
            <person name="Osorio-Concepcion M."/>
            <person name="Muszewska A."/>
            <person name="Corrochano-Luque M."/>
            <person name="Gutierrez G."/>
            <person name="Riley R."/>
            <person name="Lipzen A."/>
            <person name="Guo J."/>
            <person name="Hundley H."/>
            <person name="Amirebrahimi M."/>
            <person name="Ng V."/>
            <person name="Lorenzo-Gutierrez D."/>
            <person name="Binder U."/>
            <person name="Yang J."/>
            <person name="Song Y."/>
            <person name="Canovas D."/>
            <person name="Navarro E."/>
            <person name="Freitag M."/>
            <person name="Gabaldon T."/>
            <person name="Grigoriev I.V."/>
            <person name="Corrochano L.M."/>
            <person name="Nicolas F.E."/>
            <person name="Garre V."/>
        </authorList>
    </citation>
    <scope>NUCLEOTIDE SEQUENCE [LARGE SCALE GENOMIC DNA]</scope>
    <source>
        <strain evidence="1 2">L51</strain>
    </source>
</reference>
<evidence type="ECO:0000313" key="2">
    <source>
        <dbReference type="Proteomes" id="UP001448207"/>
    </source>
</evidence>
<gene>
    <name evidence="1" type="ORF">J3Q64DRAFT_1275554</name>
</gene>
<accession>A0ABR3APL0</accession>
<dbReference type="EMBL" id="JBCLYO010000024">
    <property type="protein sequence ID" value="KAL0078540.1"/>
    <property type="molecule type" value="Genomic_DNA"/>
</dbReference>